<accession>A0A2M9BIE7</accession>
<dbReference type="RefSeq" id="WP_100414752.1">
    <property type="nucleotide sequence ID" value="NZ_PGEZ01000001.1"/>
</dbReference>
<dbReference type="EMBL" id="PGEZ01000001">
    <property type="protein sequence ID" value="PJJ57728.1"/>
    <property type="molecule type" value="Genomic_DNA"/>
</dbReference>
<name>A0A2M9BIE7_9ACTN</name>
<sequence>MPIGYLVFLASITVFAAAAWTRPSDPAPHARYLLAASVNEIPHLFGAALLLATALAWAQGDLGGPAGLILTGVACATLAALAGLLVRSLSAPVEVRSALAASGIQPALRSRVRALLAPLPLRPLSVRRVRGIAYGPDRRQRLDVYARRGGAYGPVLVYFHGGGYYSGGRHREARALLHHLAAQGWVCISAGYRLRPAVSFSEHLADARTALAWAHRNAGSHGGDTSRLVLAGSSAGAHLGSVLALTQDLRTPHSRVDAVVGLYGYYGGYYGHGPAEAASSSPLLLPPDEAPPFFLAHGDRDSWVPVEQARALRDHLADGAVPVTYVELSGAQHGFDLFSSVRFTSVVDGVESFLDAALRRQNASTARSSE</sequence>
<dbReference type="Pfam" id="PF20434">
    <property type="entry name" value="BD-FAE"/>
    <property type="match status" value="1"/>
</dbReference>
<keyword evidence="2" id="KW-0812">Transmembrane</keyword>
<evidence type="ECO:0000313" key="4">
    <source>
        <dbReference type="EMBL" id="PJJ57728.1"/>
    </source>
</evidence>
<dbReference type="InterPro" id="IPR049492">
    <property type="entry name" value="BD-FAE-like_dom"/>
</dbReference>
<dbReference type="OrthoDB" id="9803828at2"/>
<protein>
    <submittedName>
        <fullName evidence="4">Acetyl esterase/lipase</fullName>
    </submittedName>
</protein>
<feature type="domain" description="BD-FAE-like" evidence="3">
    <location>
        <begin position="142"/>
        <end position="264"/>
    </location>
</feature>
<dbReference type="PANTHER" id="PTHR48081">
    <property type="entry name" value="AB HYDROLASE SUPERFAMILY PROTEIN C4A8.06C"/>
    <property type="match status" value="1"/>
</dbReference>
<dbReference type="AlphaFoldDB" id="A0A2M9BIE7"/>
<dbReference type="Proteomes" id="UP000230842">
    <property type="component" value="Unassembled WGS sequence"/>
</dbReference>
<evidence type="ECO:0000256" key="2">
    <source>
        <dbReference type="SAM" id="Phobius"/>
    </source>
</evidence>
<organism evidence="4 5">
    <name type="scientific">Mumia flava</name>
    <dbReference type="NCBI Taxonomy" id="1348852"/>
    <lineage>
        <taxon>Bacteria</taxon>
        <taxon>Bacillati</taxon>
        <taxon>Actinomycetota</taxon>
        <taxon>Actinomycetes</taxon>
        <taxon>Propionibacteriales</taxon>
        <taxon>Nocardioidaceae</taxon>
        <taxon>Mumia</taxon>
    </lineage>
</organism>
<keyword evidence="2" id="KW-1133">Transmembrane helix</keyword>
<dbReference type="InterPro" id="IPR050300">
    <property type="entry name" value="GDXG_lipolytic_enzyme"/>
</dbReference>
<dbReference type="SUPFAM" id="SSF53474">
    <property type="entry name" value="alpha/beta-Hydrolases"/>
    <property type="match status" value="1"/>
</dbReference>
<dbReference type="GO" id="GO:0016787">
    <property type="term" value="F:hydrolase activity"/>
    <property type="evidence" value="ECO:0007669"/>
    <property type="project" value="UniProtKB-KW"/>
</dbReference>
<proteinExistence type="predicted"/>
<keyword evidence="1" id="KW-0378">Hydrolase</keyword>
<reference evidence="4 5" key="1">
    <citation type="submission" date="2017-11" db="EMBL/GenBank/DDBJ databases">
        <title>Genomic Encyclopedia of Archaeal and Bacterial Type Strains, Phase II (KMG-II): From Individual Species to Whole Genera.</title>
        <authorList>
            <person name="Goeker M."/>
        </authorList>
    </citation>
    <scope>NUCLEOTIDE SEQUENCE [LARGE SCALE GENOMIC DNA]</scope>
    <source>
        <strain evidence="4 5">DSM 27763</strain>
    </source>
</reference>
<feature type="transmembrane region" description="Helical" evidence="2">
    <location>
        <begin position="65"/>
        <end position="86"/>
    </location>
</feature>
<dbReference type="PANTHER" id="PTHR48081:SF33">
    <property type="entry name" value="KYNURENINE FORMAMIDASE"/>
    <property type="match status" value="1"/>
</dbReference>
<keyword evidence="5" id="KW-1185">Reference proteome</keyword>
<evidence type="ECO:0000313" key="5">
    <source>
        <dbReference type="Proteomes" id="UP000230842"/>
    </source>
</evidence>
<dbReference type="Gene3D" id="3.40.50.1820">
    <property type="entry name" value="alpha/beta hydrolase"/>
    <property type="match status" value="1"/>
</dbReference>
<dbReference type="InterPro" id="IPR029058">
    <property type="entry name" value="AB_hydrolase_fold"/>
</dbReference>
<evidence type="ECO:0000256" key="1">
    <source>
        <dbReference type="ARBA" id="ARBA00022801"/>
    </source>
</evidence>
<comment type="caution">
    <text evidence="4">The sequence shown here is derived from an EMBL/GenBank/DDBJ whole genome shotgun (WGS) entry which is preliminary data.</text>
</comment>
<keyword evidence="2" id="KW-0472">Membrane</keyword>
<gene>
    <name evidence="4" type="ORF">CLV56_1966</name>
</gene>
<evidence type="ECO:0000259" key="3">
    <source>
        <dbReference type="Pfam" id="PF20434"/>
    </source>
</evidence>
<feature type="transmembrane region" description="Helical" evidence="2">
    <location>
        <begin position="41"/>
        <end position="58"/>
    </location>
</feature>